<evidence type="ECO:0000313" key="2">
    <source>
        <dbReference type="EMBL" id="PIT47516.1"/>
    </source>
</evidence>
<keyword evidence="1" id="KW-1133">Transmembrane helix</keyword>
<proteinExistence type="predicted"/>
<sequence length="65" mass="7057">MMELASDVILVLGCVSVLVMIVDNLFVGSFKLAVCVVIFEVFAKKIGFLYRGLDAILFKIGVKGC</sequence>
<evidence type="ECO:0000313" key="3">
    <source>
        <dbReference type="Proteomes" id="UP000229970"/>
    </source>
</evidence>
<dbReference type="AlphaFoldDB" id="A0A2N9XGR1"/>
<organism evidence="2 3">
    <name type="scientific">Snodgrassella alvi</name>
    <dbReference type="NCBI Taxonomy" id="1196083"/>
    <lineage>
        <taxon>Bacteria</taxon>
        <taxon>Pseudomonadati</taxon>
        <taxon>Pseudomonadota</taxon>
        <taxon>Betaproteobacteria</taxon>
        <taxon>Neisseriales</taxon>
        <taxon>Neisseriaceae</taxon>
        <taxon>Snodgrassella</taxon>
    </lineage>
</organism>
<accession>A0A2N9XGR1</accession>
<evidence type="ECO:0000256" key="1">
    <source>
        <dbReference type="SAM" id="Phobius"/>
    </source>
</evidence>
<gene>
    <name evidence="2" type="ORF">BHC46_06975</name>
</gene>
<keyword evidence="1" id="KW-0472">Membrane</keyword>
<name>A0A2N9XGR1_9NEIS</name>
<reference evidence="2 3" key="1">
    <citation type="journal article" date="2017" name="MBio">
        <title>Type VI secretion-mediated competition in the bee gut microbiome.</title>
        <authorList>
            <person name="Steele M.I."/>
            <person name="Kwong W.K."/>
            <person name="Powell J.E."/>
            <person name="Whiteley M."/>
            <person name="Moran N.A."/>
        </authorList>
    </citation>
    <scope>NUCLEOTIDE SEQUENCE [LARGE SCALE GENOMIC DNA]</scope>
    <source>
        <strain evidence="2 3">Ruf1-X</strain>
    </source>
</reference>
<dbReference type="EMBL" id="MEIP01000016">
    <property type="protein sequence ID" value="PIT47516.1"/>
    <property type="molecule type" value="Genomic_DNA"/>
</dbReference>
<protein>
    <submittedName>
        <fullName evidence="2">Uncharacterized protein</fullName>
    </submittedName>
</protein>
<keyword evidence="1" id="KW-0812">Transmembrane</keyword>
<feature type="transmembrane region" description="Helical" evidence="1">
    <location>
        <begin position="25"/>
        <end position="43"/>
    </location>
</feature>
<dbReference type="Proteomes" id="UP000229970">
    <property type="component" value="Unassembled WGS sequence"/>
</dbReference>
<comment type="caution">
    <text evidence="2">The sequence shown here is derived from an EMBL/GenBank/DDBJ whole genome shotgun (WGS) entry which is preliminary data.</text>
</comment>